<evidence type="ECO:0000256" key="1">
    <source>
        <dbReference type="SAM" id="MobiDB-lite"/>
    </source>
</evidence>
<accession>C9S8M1</accession>
<evidence type="ECO:0000313" key="3">
    <source>
        <dbReference type="Proteomes" id="UP000008698"/>
    </source>
</evidence>
<dbReference type="EMBL" id="DS985214">
    <property type="protein sequence ID" value="EEY13982.1"/>
    <property type="molecule type" value="Genomic_DNA"/>
</dbReference>
<dbReference type="KEGG" id="val:VDBG_00089"/>
<dbReference type="Proteomes" id="UP000008698">
    <property type="component" value="Unassembled WGS sequence"/>
</dbReference>
<dbReference type="HOGENOM" id="CLU_1125083_0_0_1"/>
<organism evidence="3">
    <name type="scientific">Verticillium alfalfae (strain VaMs.102 / ATCC MYA-4576 / FGSC 10136)</name>
    <name type="common">Verticillium wilt of alfalfa</name>
    <name type="synonym">Verticillium albo-atrum</name>
    <dbReference type="NCBI Taxonomy" id="526221"/>
    <lineage>
        <taxon>Eukaryota</taxon>
        <taxon>Fungi</taxon>
        <taxon>Dikarya</taxon>
        <taxon>Ascomycota</taxon>
        <taxon>Pezizomycotina</taxon>
        <taxon>Sordariomycetes</taxon>
        <taxon>Hypocreomycetidae</taxon>
        <taxon>Glomerellales</taxon>
        <taxon>Plectosphaerellaceae</taxon>
        <taxon>Verticillium</taxon>
    </lineage>
</organism>
<proteinExistence type="predicted"/>
<name>C9S8M1_VERA1</name>
<keyword evidence="3" id="KW-1185">Reference proteome</keyword>
<sequence>MAGLTHLRLVLTQPSSSGRGDGEPQALKRRRSKKVKEICIARDEECVLTGNQELHVAHIYPFSAASAQQIKSTLTRLWGADREKAISEKLFPNGTTMSIDVIGNRGKEEGRWTIKVVFYWLKHCSVAKTSNMGKNIWASAREVLLQTADILEAQQPRAFDLRTGAPILNGQIFTIKAAMKDHLPDYDILILQWDIARMASLCGAAESGDDYDKDASDADTYDADAYDADTYDADAYDVDAYDTDDDEKHVEAEMEMTNT</sequence>
<dbReference type="OrthoDB" id="4851182at2759"/>
<gene>
    <name evidence="2" type="ORF">VDBG_00089</name>
</gene>
<dbReference type="AlphaFoldDB" id="C9S8M1"/>
<evidence type="ECO:0000313" key="2">
    <source>
        <dbReference type="EMBL" id="EEY13982.1"/>
    </source>
</evidence>
<dbReference type="GeneID" id="9528512"/>
<dbReference type="eggNOG" id="ENOG502S620">
    <property type="taxonomic scope" value="Eukaryota"/>
</dbReference>
<reference evidence="3" key="1">
    <citation type="journal article" date="2011" name="PLoS Pathog.">
        <title>Comparative genomics yields insights into niche adaptation of plant vascular wilt pathogens.</title>
        <authorList>
            <person name="Klosterman S.J."/>
            <person name="Subbarao K.V."/>
            <person name="Kang S."/>
            <person name="Veronese P."/>
            <person name="Gold S.E."/>
            <person name="Thomma B.P.H.J."/>
            <person name="Chen Z."/>
            <person name="Henrissat B."/>
            <person name="Lee Y.-H."/>
            <person name="Park J."/>
            <person name="Garcia-Pedrajas M.D."/>
            <person name="Barbara D.J."/>
            <person name="Anchieta A."/>
            <person name="de Jonge R."/>
            <person name="Santhanam P."/>
            <person name="Maruthachalam K."/>
            <person name="Atallah Z."/>
            <person name="Amyotte S.G."/>
            <person name="Paz Z."/>
            <person name="Inderbitzin P."/>
            <person name="Hayes R.J."/>
            <person name="Heiman D.I."/>
            <person name="Young S."/>
            <person name="Zeng Q."/>
            <person name="Engels R."/>
            <person name="Galagan J."/>
            <person name="Cuomo C.A."/>
            <person name="Dobinson K.F."/>
            <person name="Ma L.-J."/>
        </authorList>
    </citation>
    <scope>NUCLEOTIDE SEQUENCE [LARGE SCALE GENOMIC DNA]</scope>
    <source>
        <strain evidence="3">VaMs.102 / ATCC MYA-4576 / FGSC 10136</strain>
    </source>
</reference>
<dbReference type="RefSeq" id="XP_003008408.1">
    <property type="nucleotide sequence ID" value="XM_003008362.1"/>
</dbReference>
<protein>
    <submittedName>
        <fullName evidence="2">Predicted protein</fullName>
    </submittedName>
</protein>
<feature type="region of interest" description="Disordered" evidence="1">
    <location>
        <begin position="237"/>
        <end position="259"/>
    </location>
</feature>